<feature type="domain" description="DUF6950" evidence="1">
    <location>
        <begin position="9"/>
        <end position="117"/>
    </location>
</feature>
<evidence type="ECO:0000259" key="1">
    <source>
        <dbReference type="Pfam" id="PF22262"/>
    </source>
</evidence>
<dbReference type="EMBL" id="AMZO01000013">
    <property type="protein sequence ID" value="ELR66066.1"/>
    <property type="molecule type" value="Genomic_DNA"/>
</dbReference>
<gene>
    <name evidence="2" type="ORF">C942_00508</name>
</gene>
<sequence>MKIEKLISIHDFVEDVKEQEYKTGVNDCYMNALKVVDIVSGSSFHETLLNKYKTFKTGLKRASKLVGYSNIDELLKDYSVEMEKNYASTGDIVLIDIKQDYFACLIHMGNSLFQSGDKKQKASFISLDEIEGMTARYFRIKESK</sequence>
<organism evidence="2 3">
    <name type="scientific">Photobacterium marinum</name>
    <dbReference type="NCBI Taxonomy" id="1056511"/>
    <lineage>
        <taxon>Bacteria</taxon>
        <taxon>Pseudomonadati</taxon>
        <taxon>Pseudomonadota</taxon>
        <taxon>Gammaproteobacteria</taxon>
        <taxon>Vibrionales</taxon>
        <taxon>Vibrionaceae</taxon>
        <taxon>Photobacterium</taxon>
    </lineage>
</organism>
<dbReference type="RefSeq" id="WP_007465129.1">
    <property type="nucleotide sequence ID" value="NZ_AMZO01000013.1"/>
</dbReference>
<reference evidence="2 3" key="1">
    <citation type="submission" date="2012-12" db="EMBL/GenBank/DDBJ databases">
        <title>Genome Assembly of Photobacterium sp. AK15.</title>
        <authorList>
            <person name="Khatri I."/>
            <person name="Vaidya B."/>
            <person name="Srinivas T.N.R."/>
            <person name="Subramanian S."/>
            <person name="Pinnaka A."/>
        </authorList>
    </citation>
    <scope>NUCLEOTIDE SEQUENCE [LARGE SCALE GENOMIC DNA]</scope>
    <source>
        <strain evidence="2 3">AK15</strain>
    </source>
</reference>
<evidence type="ECO:0000313" key="2">
    <source>
        <dbReference type="EMBL" id="ELR66066.1"/>
    </source>
</evidence>
<proteinExistence type="predicted"/>
<dbReference type="InterPro" id="IPR053802">
    <property type="entry name" value="DUF6950"/>
</dbReference>
<dbReference type="PATRIC" id="fig|1056511.3.peg.1997"/>
<keyword evidence="3" id="KW-1185">Reference proteome</keyword>
<name>L8JB79_9GAMM</name>
<protein>
    <recommendedName>
        <fullName evidence="1">DUF6950 domain-containing protein</fullName>
    </recommendedName>
</protein>
<dbReference type="AlphaFoldDB" id="L8JB79"/>
<comment type="caution">
    <text evidence="2">The sequence shown here is derived from an EMBL/GenBank/DDBJ whole genome shotgun (WGS) entry which is preliminary data.</text>
</comment>
<dbReference type="Proteomes" id="UP000011134">
    <property type="component" value="Unassembled WGS sequence"/>
</dbReference>
<dbReference type="Pfam" id="PF22262">
    <property type="entry name" value="DUF6950"/>
    <property type="match status" value="1"/>
</dbReference>
<accession>L8JB79</accession>
<evidence type="ECO:0000313" key="3">
    <source>
        <dbReference type="Proteomes" id="UP000011134"/>
    </source>
</evidence>